<protein>
    <submittedName>
        <fullName evidence="1">Uncharacterized protein</fullName>
    </submittedName>
</protein>
<proteinExistence type="predicted"/>
<dbReference type="Proteomes" id="UP000075243">
    <property type="component" value="Unassembled WGS sequence"/>
</dbReference>
<dbReference type="Gramene" id="C.cajan_34167.t">
    <property type="protein sequence ID" value="C.cajan_34167.t.cds1"/>
    <property type="gene ID" value="C.cajan_34167"/>
</dbReference>
<reference evidence="1" key="1">
    <citation type="journal article" date="2012" name="Nat. Biotechnol.">
        <title>Draft genome sequence of pigeonpea (Cajanus cajan), an orphan legume crop of resource-poor farmers.</title>
        <authorList>
            <person name="Varshney R.K."/>
            <person name="Chen W."/>
            <person name="Li Y."/>
            <person name="Bharti A.K."/>
            <person name="Saxena R.K."/>
            <person name="Schlueter J.A."/>
            <person name="Donoghue M.T."/>
            <person name="Azam S."/>
            <person name="Fan G."/>
            <person name="Whaley A.M."/>
            <person name="Farmer A.D."/>
            <person name="Sheridan J."/>
            <person name="Iwata A."/>
            <person name="Tuteja R."/>
            <person name="Penmetsa R.V."/>
            <person name="Wu W."/>
            <person name="Upadhyaya H.D."/>
            <person name="Yang S.P."/>
            <person name="Shah T."/>
            <person name="Saxena K.B."/>
            <person name="Michael T."/>
            <person name="McCombie W.R."/>
            <person name="Yang B."/>
            <person name="Zhang G."/>
            <person name="Yang H."/>
            <person name="Wang J."/>
            <person name="Spillane C."/>
            <person name="Cook D.R."/>
            <person name="May G.D."/>
            <person name="Xu X."/>
            <person name="Jackson S.A."/>
        </authorList>
    </citation>
    <scope>NUCLEOTIDE SEQUENCE [LARGE SCALE GENOMIC DNA]</scope>
</reference>
<accession>A0A151RK84</accession>
<dbReference type="EMBL" id="KQ483690">
    <property type="protein sequence ID" value="KYP42979.1"/>
    <property type="molecule type" value="Genomic_DNA"/>
</dbReference>
<evidence type="ECO:0000313" key="2">
    <source>
        <dbReference type="Proteomes" id="UP000075243"/>
    </source>
</evidence>
<dbReference type="AlphaFoldDB" id="A0A151RK84"/>
<organism evidence="1 2">
    <name type="scientific">Cajanus cajan</name>
    <name type="common">Pigeon pea</name>
    <name type="synonym">Cajanus indicus</name>
    <dbReference type="NCBI Taxonomy" id="3821"/>
    <lineage>
        <taxon>Eukaryota</taxon>
        <taxon>Viridiplantae</taxon>
        <taxon>Streptophyta</taxon>
        <taxon>Embryophyta</taxon>
        <taxon>Tracheophyta</taxon>
        <taxon>Spermatophyta</taxon>
        <taxon>Magnoliopsida</taxon>
        <taxon>eudicotyledons</taxon>
        <taxon>Gunneridae</taxon>
        <taxon>Pentapetalae</taxon>
        <taxon>rosids</taxon>
        <taxon>fabids</taxon>
        <taxon>Fabales</taxon>
        <taxon>Fabaceae</taxon>
        <taxon>Papilionoideae</taxon>
        <taxon>50 kb inversion clade</taxon>
        <taxon>NPAAA clade</taxon>
        <taxon>indigoferoid/millettioid clade</taxon>
        <taxon>Phaseoleae</taxon>
        <taxon>Cajanus</taxon>
    </lineage>
</organism>
<keyword evidence="2" id="KW-1185">Reference proteome</keyword>
<feature type="non-terminal residue" evidence="1">
    <location>
        <position position="1"/>
    </location>
</feature>
<sequence length="81" mass="9402">FNKRKVFTYNDSTNKIHPIINIICQKCSNKADDISDHIKKVILGIGFDNPISKRVAINHQQEFHQSHLKHNTHNPTLLFPE</sequence>
<name>A0A151RK84_CAJCA</name>
<gene>
    <name evidence="1" type="ORF">KK1_035600</name>
</gene>
<evidence type="ECO:0000313" key="1">
    <source>
        <dbReference type="EMBL" id="KYP42979.1"/>
    </source>
</evidence>